<evidence type="ECO:0000256" key="4">
    <source>
        <dbReference type="ARBA" id="ARBA00022475"/>
    </source>
</evidence>
<dbReference type="AlphaFoldDB" id="A0A7W6FR72"/>
<protein>
    <submittedName>
        <fullName evidence="12">General secretion pathway protein L</fullName>
    </submittedName>
</protein>
<evidence type="ECO:0000256" key="8">
    <source>
        <dbReference type="ARBA" id="ARBA00022989"/>
    </source>
</evidence>
<keyword evidence="8 10" id="KW-1133">Transmembrane helix</keyword>
<evidence type="ECO:0000259" key="11">
    <source>
        <dbReference type="Pfam" id="PF12693"/>
    </source>
</evidence>
<evidence type="ECO:0000256" key="6">
    <source>
        <dbReference type="ARBA" id="ARBA00022692"/>
    </source>
</evidence>
<organism evidence="12 13">
    <name type="scientific">Sphingobium jiangsuense</name>
    <dbReference type="NCBI Taxonomy" id="870476"/>
    <lineage>
        <taxon>Bacteria</taxon>
        <taxon>Pseudomonadati</taxon>
        <taxon>Pseudomonadota</taxon>
        <taxon>Alphaproteobacteria</taxon>
        <taxon>Sphingomonadales</taxon>
        <taxon>Sphingomonadaceae</taxon>
        <taxon>Sphingobium</taxon>
    </lineage>
</organism>
<evidence type="ECO:0000256" key="1">
    <source>
        <dbReference type="ARBA" id="ARBA00004533"/>
    </source>
</evidence>
<evidence type="ECO:0000256" key="2">
    <source>
        <dbReference type="ARBA" id="ARBA00005318"/>
    </source>
</evidence>
<keyword evidence="5" id="KW-0997">Cell inner membrane</keyword>
<dbReference type="GO" id="GO:0015628">
    <property type="term" value="P:protein secretion by the type II secretion system"/>
    <property type="evidence" value="ECO:0007669"/>
    <property type="project" value="InterPro"/>
</dbReference>
<dbReference type="SUPFAM" id="SSF53067">
    <property type="entry name" value="Actin-like ATPase domain"/>
    <property type="match status" value="1"/>
</dbReference>
<dbReference type="RefSeq" id="WP_188073166.1">
    <property type="nucleotide sequence ID" value="NZ_BSPS01000046.1"/>
</dbReference>
<proteinExistence type="inferred from homology"/>
<keyword evidence="6 10" id="KW-0812">Transmembrane</keyword>
<dbReference type="InterPro" id="IPR043129">
    <property type="entry name" value="ATPase_NBD"/>
</dbReference>
<evidence type="ECO:0000256" key="10">
    <source>
        <dbReference type="SAM" id="Phobius"/>
    </source>
</evidence>
<evidence type="ECO:0000256" key="7">
    <source>
        <dbReference type="ARBA" id="ARBA00022927"/>
    </source>
</evidence>
<dbReference type="EMBL" id="JACIDT010000014">
    <property type="protein sequence ID" value="MBB3927705.1"/>
    <property type="molecule type" value="Genomic_DNA"/>
</dbReference>
<sequence length="377" mass="38878">MKGAEGLIVLLSPDNAGDPRWWRVAEGRIGSRTQGAVPAGTDGGGPVMLVLPPDVAVLRRVELDPAMPPAQARAVAIRKALEAGITDPAEMHAAALEPVEGGAPGVWHIAVIARADLAHCLGWAGDRGLDPDIVLPLGAILPEPEEGPEQGPEESYVRADLAGIAVARGRKGAGHADAPWMQALLSGVPVETLPPEEAEAALVAALARPPVNLRSGPFARRRRSGADAAWLRRMALLAGLLLLVSLSITVALIARNAWSTSRLDARTVALARPFAPAAGDAASAAAEIDRLVAERGGVHAFTGPLAGLMQAMRPVPGVSLATLSLNEDGLLHATLASARAEDINRVLLAVQGAGFRITATSSTDPGGRVIAEITVQP</sequence>
<dbReference type="Proteomes" id="UP000571950">
    <property type="component" value="Unassembled WGS sequence"/>
</dbReference>
<accession>A0A7W6FR72</accession>
<evidence type="ECO:0000313" key="13">
    <source>
        <dbReference type="Proteomes" id="UP000571950"/>
    </source>
</evidence>
<dbReference type="GO" id="GO:0009276">
    <property type="term" value="C:Gram-negative-bacterium-type cell wall"/>
    <property type="evidence" value="ECO:0007669"/>
    <property type="project" value="InterPro"/>
</dbReference>
<comment type="subcellular location">
    <subcellularLocation>
        <location evidence="1">Cell inner membrane</location>
    </subcellularLocation>
</comment>
<feature type="domain" description="GspL periplasmic" evidence="11">
    <location>
        <begin position="228"/>
        <end position="376"/>
    </location>
</feature>
<keyword evidence="7" id="KW-0653">Protein transport</keyword>
<gene>
    <name evidence="12" type="ORF">GGR43_003438</name>
</gene>
<evidence type="ECO:0000256" key="9">
    <source>
        <dbReference type="ARBA" id="ARBA00023136"/>
    </source>
</evidence>
<name>A0A7W6FR72_9SPHN</name>
<keyword evidence="3" id="KW-0813">Transport</keyword>
<reference evidence="12 13" key="1">
    <citation type="submission" date="2020-08" db="EMBL/GenBank/DDBJ databases">
        <title>Genomic Encyclopedia of Type Strains, Phase IV (KMG-IV): sequencing the most valuable type-strain genomes for metagenomic binning, comparative biology and taxonomic classification.</title>
        <authorList>
            <person name="Goeker M."/>
        </authorList>
    </citation>
    <scope>NUCLEOTIDE SEQUENCE [LARGE SCALE GENOMIC DNA]</scope>
    <source>
        <strain evidence="12 13">DSM 26189</strain>
    </source>
</reference>
<dbReference type="NCBIfam" id="TIGR01709">
    <property type="entry name" value="typeII_sec_gspL"/>
    <property type="match status" value="1"/>
</dbReference>
<keyword evidence="13" id="KW-1185">Reference proteome</keyword>
<dbReference type="GO" id="GO:0005886">
    <property type="term" value="C:plasma membrane"/>
    <property type="evidence" value="ECO:0007669"/>
    <property type="project" value="UniProtKB-SubCell"/>
</dbReference>
<dbReference type="GO" id="GO:0015627">
    <property type="term" value="C:type II protein secretion system complex"/>
    <property type="evidence" value="ECO:0007669"/>
    <property type="project" value="InterPro"/>
</dbReference>
<evidence type="ECO:0000256" key="5">
    <source>
        <dbReference type="ARBA" id="ARBA00022519"/>
    </source>
</evidence>
<evidence type="ECO:0000256" key="3">
    <source>
        <dbReference type="ARBA" id="ARBA00022448"/>
    </source>
</evidence>
<keyword evidence="4" id="KW-1003">Cell membrane</keyword>
<comment type="similarity">
    <text evidence="2">Belongs to the GSP L family.</text>
</comment>
<dbReference type="InterPro" id="IPR007812">
    <property type="entry name" value="T2SS_protein-GspL"/>
</dbReference>
<feature type="transmembrane region" description="Helical" evidence="10">
    <location>
        <begin position="230"/>
        <end position="254"/>
    </location>
</feature>
<dbReference type="Pfam" id="PF12693">
    <property type="entry name" value="GspL_C"/>
    <property type="match status" value="1"/>
</dbReference>
<evidence type="ECO:0000313" key="12">
    <source>
        <dbReference type="EMBL" id="MBB3927705.1"/>
    </source>
</evidence>
<dbReference type="InterPro" id="IPR025691">
    <property type="entry name" value="GspL_pp_dom"/>
</dbReference>
<dbReference type="Gene3D" id="3.30.420.380">
    <property type="match status" value="1"/>
</dbReference>
<keyword evidence="9 10" id="KW-0472">Membrane</keyword>
<comment type="caution">
    <text evidence="12">The sequence shown here is derived from an EMBL/GenBank/DDBJ whole genome shotgun (WGS) entry which is preliminary data.</text>
</comment>